<evidence type="ECO:0000256" key="7">
    <source>
        <dbReference type="ARBA" id="ARBA00023136"/>
    </source>
</evidence>
<dbReference type="EMBL" id="JAEUBG010003866">
    <property type="protein sequence ID" value="KAH3682191.1"/>
    <property type="molecule type" value="Genomic_DNA"/>
</dbReference>
<evidence type="ECO:0000256" key="3">
    <source>
        <dbReference type="ARBA" id="ARBA00022679"/>
    </source>
</evidence>
<proteinExistence type="inferred from homology"/>
<evidence type="ECO:0000313" key="13">
    <source>
        <dbReference type="EMBL" id="KAH3682191.1"/>
    </source>
</evidence>
<comment type="caution">
    <text evidence="13">The sequence shown here is derived from an EMBL/GenBank/DDBJ whole genome shotgun (WGS) entry which is preliminary data.</text>
</comment>
<keyword evidence="14" id="KW-1185">Reference proteome</keyword>
<name>A0A9P8TL12_WICPI</name>
<protein>
    <recommendedName>
        <fullName evidence="12">TLC domain-containing protein</fullName>
    </recommendedName>
</protein>
<dbReference type="PIRSF" id="PIRSF005225">
    <property type="entry name" value="LAG1_LAC1"/>
    <property type="match status" value="1"/>
</dbReference>
<evidence type="ECO:0000256" key="11">
    <source>
        <dbReference type="SAM" id="Phobius"/>
    </source>
</evidence>
<evidence type="ECO:0000313" key="14">
    <source>
        <dbReference type="Proteomes" id="UP000774326"/>
    </source>
</evidence>
<feature type="domain" description="TLC" evidence="12">
    <location>
        <begin position="167"/>
        <end position="383"/>
    </location>
</feature>
<feature type="region of interest" description="Disordered" evidence="10">
    <location>
        <begin position="1"/>
        <end position="24"/>
    </location>
</feature>
<evidence type="ECO:0000256" key="10">
    <source>
        <dbReference type="SAM" id="MobiDB-lite"/>
    </source>
</evidence>
<feature type="transmembrane region" description="Helical" evidence="11">
    <location>
        <begin position="355"/>
        <end position="379"/>
    </location>
</feature>
<keyword evidence="3" id="KW-0808">Transferase</keyword>
<sequence length="408" mass="48020">MSSPPNAQVPPVKTRSRRSSSIGRIDLGARVRSLSTSKESDEGKQASQARVAQLASASSSDKEILRKIVTAYVELNYRHTWLTPLIIVLVVYAAYFSSGNYTESNILHQFVAISYRVPGTNEYGKGYKDLFFVTFYIIFFFFFREFVMQIILKPIAHYFLSKNGNLSKMNRFLEQSYAIVYYSFSGPFGFYIMYHSDLWYFNTTNMYLTYPNFTNDYLYKIFYLVQAAFWAQQACILVLQVEKPRKDFMELVFHHIVTILLIWASYVFHFTKMGLAIYITMDVSDFFLAISKNFNYLDWDIQVPSFVVFMVSWIYLRHYINLKILWSLLTEFKTVGNYTLNFATQQYKCWISQPIIVALLGFLQILNLYWLALIFKVLFRLLFQNKMEDHRSDSEDDDDDSEQDKKNQ</sequence>
<organism evidence="13 14">
    <name type="scientific">Wickerhamomyces pijperi</name>
    <name type="common">Yeast</name>
    <name type="synonym">Pichia pijperi</name>
    <dbReference type="NCBI Taxonomy" id="599730"/>
    <lineage>
        <taxon>Eukaryota</taxon>
        <taxon>Fungi</taxon>
        <taxon>Dikarya</taxon>
        <taxon>Ascomycota</taxon>
        <taxon>Saccharomycotina</taxon>
        <taxon>Saccharomycetes</taxon>
        <taxon>Phaffomycetales</taxon>
        <taxon>Wickerhamomycetaceae</taxon>
        <taxon>Wickerhamomyces</taxon>
    </lineage>
</organism>
<reference evidence="13" key="1">
    <citation type="journal article" date="2021" name="Open Biol.">
        <title>Shared evolutionary footprints suggest mitochondrial oxidative damage underlies multiple complex I losses in fungi.</title>
        <authorList>
            <person name="Schikora-Tamarit M.A."/>
            <person name="Marcet-Houben M."/>
            <person name="Nosek J."/>
            <person name="Gabaldon T."/>
        </authorList>
    </citation>
    <scope>NUCLEOTIDE SEQUENCE</scope>
    <source>
        <strain evidence="13">CBS2887</strain>
    </source>
</reference>
<keyword evidence="6 11" id="KW-1133">Transmembrane helix</keyword>
<evidence type="ECO:0000256" key="5">
    <source>
        <dbReference type="ARBA" id="ARBA00022824"/>
    </source>
</evidence>
<feature type="region of interest" description="Disordered" evidence="10">
    <location>
        <begin position="389"/>
        <end position="408"/>
    </location>
</feature>
<evidence type="ECO:0000256" key="1">
    <source>
        <dbReference type="ARBA" id="ARBA00004477"/>
    </source>
</evidence>
<feature type="transmembrane region" description="Helical" evidence="11">
    <location>
        <begin position="303"/>
        <end position="320"/>
    </location>
</feature>
<dbReference type="Proteomes" id="UP000774326">
    <property type="component" value="Unassembled WGS sequence"/>
</dbReference>
<keyword evidence="4 9" id="KW-0812">Transmembrane</keyword>
<dbReference type="PROSITE" id="PS50922">
    <property type="entry name" value="TLC"/>
    <property type="match status" value="1"/>
</dbReference>
<dbReference type="PANTHER" id="PTHR12560:SF11">
    <property type="entry name" value="CERAMIDE SYNTHASE LAC1-RELATED"/>
    <property type="match status" value="1"/>
</dbReference>
<dbReference type="GO" id="GO:0005789">
    <property type="term" value="C:endoplasmic reticulum membrane"/>
    <property type="evidence" value="ECO:0007669"/>
    <property type="project" value="UniProtKB-SubCell"/>
</dbReference>
<gene>
    <name evidence="13" type="ORF">WICPIJ_006854</name>
</gene>
<keyword evidence="8" id="KW-0325">Glycoprotein</keyword>
<feature type="transmembrane region" description="Helical" evidence="11">
    <location>
        <begin position="179"/>
        <end position="201"/>
    </location>
</feature>
<accession>A0A9P8TL12</accession>
<evidence type="ECO:0000256" key="4">
    <source>
        <dbReference type="ARBA" id="ARBA00022692"/>
    </source>
</evidence>
<comment type="subcellular location">
    <subcellularLocation>
        <location evidence="1">Endoplasmic reticulum membrane</location>
        <topology evidence="1">Multi-pass membrane protein</topology>
    </subcellularLocation>
</comment>
<dbReference type="GO" id="GO:0050291">
    <property type="term" value="F:sphingosine N-acyltransferase activity"/>
    <property type="evidence" value="ECO:0007669"/>
    <property type="project" value="InterPro"/>
</dbReference>
<evidence type="ECO:0000256" key="6">
    <source>
        <dbReference type="ARBA" id="ARBA00022989"/>
    </source>
</evidence>
<evidence type="ECO:0000256" key="8">
    <source>
        <dbReference type="ARBA" id="ARBA00023180"/>
    </source>
</evidence>
<comment type="similarity">
    <text evidence="2">Belongs to the sphingosine N-acyltransferase family.</text>
</comment>
<evidence type="ECO:0000259" key="12">
    <source>
        <dbReference type="PROSITE" id="PS50922"/>
    </source>
</evidence>
<evidence type="ECO:0000256" key="2">
    <source>
        <dbReference type="ARBA" id="ARBA00009808"/>
    </source>
</evidence>
<dbReference type="PANTHER" id="PTHR12560">
    <property type="entry name" value="LONGEVITY ASSURANCE FACTOR 1 LAG1"/>
    <property type="match status" value="1"/>
</dbReference>
<dbReference type="OrthoDB" id="3053196at2759"/>
<feature type="transmembrane region" description="Helical" evidence="11">
    <location>
        <begin position="130"/>
        <end position="152"/>
    </location>
</feature>
<evidence type="ECO:0000256" key="9">
    <source>
        <dbReference type="PROSITE-ProRule" id="PRU00205"/>
    </source>
</evidence>
<reference evidence="13" key="2">
    <citation type="submission" date="2021-01" db="EMBL/GenBank/DDBJ databases">
        <authorList>
            <person name="Schikora-Tamarit M.A."/>
        </authorList>
    </citation>
    <scope>NUCLEOTIDE SEQUENCE</scope>
    <source>
        <strain evidence="13">CBS2887</strain>
    </source>
</reference>
<feature type="transmembrane region" description="Helical" evidence="11">
    <location>
        <begin position="221"/>
        <end position="239"/>
    </location>
</feature>
<feature type="transmembrane region" description="Helical" evidence="11">
    <location>
        <begin position="75"/>
        <end position="95"/>
    </location>
</feature>
<dbReference type="InterPro" id="IPR006634">
    <property type="entry name" value="TLC-dom"/>
</dbReference>
<dbReference type="GO" id="GO:0046513">
    <property type="term" value="P:ceramide biosynthetic process"/>
    <property type="evidence" value="ECO:0007669"/>
    <property type="project" value="InterPro"/>
</dbReference>
<dbReference type="InterPro" id="IPR016439">
    <property type="entry name" value="Lag1/Lac1-like"/>
</dbReference>
<dbReference type="SMART" id="SM00724">
    <property type="entry name" value="TLC"/>
    <property type="match status" value="1"/>
</dbReference>
<dbReference type="Pfam" id="PF03798">
    <property type="entry name" value="TRAM_LAG1_CLN8"/>
    <property type="match status" value="1"/>
</dbReference>
<dbReference type="AlphaFoldDB" id="A0A9P8TL12"/>
<keyword evidence="5" id="KW-0256">Endoplasmic reticulum</keyword>
<keyword evidence="7 9" id="KW-0472">Membrane</keyword>